<evidence type="ECO:0000313" key="3">
    <source>
        <dbReference type="Proteomes" id="UP000537204"/>
    </source>
</evidence>
<comment type="caution">
    <text evidence="2">The sequence shown here is derived from an EMBL/GenBank/DDBJ whole genome shotgun (WGS) entry which is preliminary data.</text>
</comment>
<evidence type="ECO:0000313" key="2">
    <source>
        <dbReference type="EMBL" id="MBB5637103.1"/>
    </source>
</evidence>
<organism evidence="2 3">
    <name type="scientific">Pedobacter cryoconitis</name>
    <dbReference type="NCBI Taxonomy" id="188932"/>
    <lineage>
        <taxon>Bacteria</taxon>
        <taxon>Pseudomonadati</taxon>
        <taxon>Bacteroidota</taxon>
        <taxon>Sphingobacteriia</taxon>
        <taxon>Sphingobacteriales</taxon>
        <taxon>Sphingobacteriaceae</taxon>
        <taxon>Pedobacter</taxon>
    </lineage>
</organism>
<dbReference type="RefSeq" id="WP_183882990.1">
    <property type="nucleotide sequence ID" value="NZ_JACHCE010000004.1"/>
</dbReference>
<dbReference type="AlphaFoldDB" id="A0A7W9DZK0"/>
<gene>
    <name evidence="2" type="ORF">HDE68_003016</name>
</gene>
<dbReference type="Gene3D" id="3.40.50.720">
    <property type="entry name" value="NAD(P)-binding Rossmann-like Domain"/>
    <property type="match status" value="1"/>
</dbReference>
<proteinExistence type="predicted"/>
<dbReference type="PANTHER" id="PTHR43355:SF2">
    <property type="entry name" value="FLAVIN REDUCTASE (NADPH)"/>
    <property type="match status" value="1"/>
</dbReference>
<dbReference type="PANTHER" id="PTHR43355">
    <property type="entry name" value="FLAVIN REDUCTASE (NADPH)"/>
    <property type="match status" value="1"/>
</dbReference>
<dbReference type="GO" id="GO:0004074">
    <property type="term" value="F:biliverdin reductase [NAD(P)H] activity"/>
    <property type="evidence" value="ECO:0007669"/>
    <property type="project" value="TreeGrafter"/>
</dbReference>
<dbReference type="InterPro" id="IPR036291">
    <property type="entry name" value="NAD(P)-bd_dom_sf"/>
</dbReference>
<dbReference type="EMBL" id="JACHCE010000004">
    <property type="protein sequence ID" value="MBB5637103.1"/>
    <property type="molecule type" value="Genomic_DNA"/>
</dbReference>
<dbReference type="GO" id="GO:0042602">
    <property type="term" value="F:riboflavin reductase (NADPH) activity"/>
    <property type="evidence" value="ECO:0007669"/>
    <property type="project" value="TreeGrafter"/>
</dbReference>
<protein>
    <submittedName>
        <fullName evidence="2">Putative NADH-flavin reductase</fullName>
    </submittedName>
</protein>
<dbReference type="SUPFAM" id="SSF51735">
    <property type="entry name" value="NAD(P)-binding Rossmann-fold domains"/>
    <property type="match status" value="1"/>
</dbReference>
<evidence type="ECO:0000259" key="1">
    <source>
        <dbReference type="Pfam" id="PF13460"/>
    </source>
</evidence>
<accession>A0A7W9DZK0</accession>
<dbReference type="Proteomes" id="UP000537204">
    <property type="component" value="Unassembled WGS sequence"/>
</dbReference>
<name>A0A7W9DZK0_9SPHI</name>
<reference evidence="2 3" key="1">
    <citation type="submission" date="2020-08" db="EMBL/GenBank/DDBJ databases">
        <title>Genomic Encyclopedia of Type Strains, Phase IV (KMG-V): Genome sequencing to study the core and pangenomes of soil and plant-associated prokaryotes.</title>
        <authorList>
            <person name="Whitman W."/>
        </authorList>
    </citation>
    <scope>NUCLEOTIDE SEQUENCE [LARGE SCALE GENOMIC DNA]</scope>
    <source>
        <strain evidence="2 3">S3M1</strain>
    </source>
</reference>
<sequence>MKVLVFGANGKTGRLVVDRAIASGHEVTVLVRHASLSFPASVRVIVGDALKIMDVRRAMNCQEAVIECIGGNAPWMAQTLERNIMHNIVTLMEESGARLLLVVSAMGVAESKSHSSWWYRLLVLPTFLRGVIADKTAMETIVRQSQMDWVIARPPILTDGTATAKVRVLGKTQTGHVITRADLAVWLVEQLETKTYIRQALTIVNS</sequence>
<feature type="domain" description="NAD(P)-binding" evidence="1">
    <location>
        <begin position="7"/>
        <end position="193"/>
    </location>
</feature>
<dbReference type="InterPro" id="IPR016040">
    <property type="entry name" value="NAD(P)-bd_dom"/>
</dbReference>
<dbReference type="InterPro" id="IPR051606">
    <property type="entry name" value="Polyketide_Oxido-like"/>
</dbReference>
<dbReference type="Pfam" id="PF13460">
    <property type="entry name" value="NAD_binding_10"/>
    <property type="match status" value="1"/>
</dbReference>